<evidence type="ECO:0000259" key="1">
    <source>
        <dbReference type="Pfam" id="PF13276"/>
    </source>
</evidence>
<dbReference type="PANTHER" id="PTHR46889:SF5">
    <property type="entry name" value="INTEGRASE PROTEIN"/>
    <property type="match status" value="1"/>
</dbReference>
<gene>
    <name evidence="2" type="ORF">SAMN06273572_11414</name>
</gene>
<organism evidence="2 3">
    <name type="scientific">Pontivivens marinum</name>
    <dbReference type="NCBI Taxonomy" id="1690039"/>
    <lineage>
        <taxon>Bacteria</taxon>
        <taxon>Pseudomonadati</taxon>
        <taxon>Pseudomonadota</taxon>
        <taxon>Alphaproteobacteria</taxon>
        <taxon>Rhodobacterales</taxon>
        <taxon>Paracoccaceae</taxon>
        <taxon>Pontivivens</taxon>
    </lineage>
</organism>
<accession>A0A2C9CWY9</accession>
<dbReference type="PANTHER" id="PTHR46889">
    <property type="entry name" value="TRANSPOSASE INSF FOR INSERTION SEQUENCE IS3B-RELATED"/>
    <property type="match status" value="1"/>
</dbReference>
<sequence length="149" mass="17412">MIESGHPDLSIGQQCALLQAPRSSFYYTPQGETEQNLALMRLIDVQLLDTPFFGVRQMTWHLQNEGQVNEKRIRRLMRLVGLMPIYQKPNTSKPAKRHKTYPYLLRGLRVDRLNQVWCVDITYLPPFGRLLRNRLPGSECAADSSIWWR</sequence>
<dbReference type="EMBL" id="OCTN01000014">
    <property type="protein sequence ID" value="SOH95645.1"/>
    <property type="molecule type" value="Genomic_DNA"/>
</dbReference>
<dbReference type="Proteomes" id="UP000220034">
    <property type="component" value="Unassembled WGS sequence"/>
</dbReference>
<evidence type="ECO:0000313" key="3">
    <source>
        <dbReference type="Proteomes" id="UP000220034"/>
    </source>
</evidence>
<dbReference type="InterPro" id="IPR025948">
    <property type="entry name" value="HTH-like_dom"/>
</dbReference>
<dbReference type="Pfam" id="PF13276">
    <property type="entry name" value="HTH_21"/>
    <property type="match status" value="1"/>
</dbReference>
<reference evidence="3" key="1">
    <citation type="submission" date="2017-09" db="EMBL/GenBank/DDBJ databases">
        <authorList>
            <person name="Varghese N."/>
            <person name="Submissions S."/>
        </authorList>
    </citation>
    <scope>NUCLEOTIDE SEQUENCE [LARGE SCALE GENOMIC DNA]</scope>
    <source>
        <strain evidence="3">C7</strain>
    </source>
</reference>
<dbReference type="AlphaFoldDB" id="A0A2C9CWY9"/>
<dbReference type="InterPro" id="IPR050900">
    <property type="entry name" value="Transposase_IS3/IS150/IS904"/>
</dbReference>
<proteinExistence type="predicted"/>
<keyword evidence="3" id="KW-1185">Reference proteome</keyword>
<protein>
    <submittedName>
        <fullName evidence="2">HTH-like domain-containing protein</fullName>
    </submittedName>
</protein>
<evidence type="ECO:0000313" key="2">
    <source>
        <dbReference type="EMBL" id="SOH95645.1"/>
    </source>
</evidence>
<name>A0A2C9CWY9_9RHOB</name>
<feature type="domain" description="HTH-like" evidence="1">
    <location>
        <begin position="35"/>
        <end position="88"/>
    </location>
</feature>